<reference evidence="8 9" key="1">
    <citation type="submission" date="2020-11" db="EMBL/GenBank/DDBJ databases">
        <title>Kefir isolates.</title>
        <authorList>
            <person name="Marcisauskas S."/>
            <person name="Kim Y."/>
            <person name="Blasche S."/>
        </authorList>
    </citation>
    <scope>NUCLEOTIDE SEQUENCE [LARGE SCALE GENOMIC DNA]</scope>
    <source>
        <strain evidence="8 9">KR</strain>
    </source>
</reference>
<feature type="region of interest" description="Disordered" evidence="6">
    <location>
        <begin position="19"/>
        <end position="53"/>
    </location>
</feature>
<dbReference type="Gene3D" id="1.25.10.10">
    <property type="entry name" value="Leucine-rich Repeat Variant"/>
    <property type="match status" value="1"/>
</dbReference>
<keyword evidence="3 5" id="KW-0375">Hydrogen ion transport</keyword>
<comment type="function">
    <text evidence="5">Subunit of the V1 complex of vacuolar(H+)-ATPase (V-ATPase), a multisubunit enzyme composed of a peripheral complex (V1) that hydrolyzes ATP and a membrane integral complex (V0) that translocates protons. V-ATPase is responsible for acidifying and maintaining the pH of intracellular compartments.</text>
</comment>
<sequence>MGDGDLSVAGAFAKENKHARSKKLYYTTPPTAPTQRNGTSPLLRPFSRSPPRRSTAMSLVANAFLSDRSLKIRAKAIPWEGYQRAGLLEPEDVKLVQRVASTSREKAESILDAEGETYAALYIRLLGKLSRTDTVQSILVLLGDFIADRDERILLLLSQSDSPYPPLLKTLESSDDFVRLKSAAIISTILPYDRSPPTDVVEKVLDILSNMIRSPNEPEAQDVGVQALESVLRVAKARELAWEAEQEEGQQSENGKSAGAAAMKPKVVEGLVNLLRGYSSPQMQYQLAFCFWLLTFDQTIAEEINTRYNLIPLLLDLAKQAIKEKILRVVVSTFRNLVTRAPKQNLAPMLVAKVLPWIQQSMQGRKFSDDEIKEDVDFLADELKSSFDGMTTFDEYKSELASGHLTWSPTHKNDDFWRDNASKLTDKDREQLKVLVHLLMSSTEPLTLAVAANDVAQFVKFHETGKKAIEDLGAKARVMQLMTHADPDVKYQSLLATQRLMSHAWA</sequence>
<dbReference type="PANTHER" id="PTHR10698">
    <property type="entry name" value="V-TYPE PROTON ATPASE SUBUNIT H"/>
    <property type="match status" value="1"/>
</dbReference>
<evidence type="ECO:0000256" key="4">
    <source>
        <dbReference type="ARBA" id="ARBA00023065"/>
    </source>
</evidence>
<feature type="domain" description="ATPase V1 complex subunit H C-terminal" evidence="7">
    <location>
        <begin position="390"/>
        <end position="505"/>
    </location>
</feature>
<dbReference type="SUPFAM" id="SSF48371">
    <property type="entry name" value="ARM repeat"/>
    <property type="match status" value="1"/>
</dbReference>
<dbReference type="InterPro" id="IPR004908">
    <property type="entry name" value="ATPase_V1-cplx_hsu"/>
</dbReference>
<dbReference type="Pfam" id="PF11698">
    <property type="entry name" value="V-ATPase_H_C"/>
    <property type="match status" value="1"/>
</dbReference>
<dbReference type="Proteomes" id="UP000777482">
    <property type="component" value="Unassembled WGS sequence"/>
</dbReference>
<dbReference type="EMBL" id="PUHQ01000116">
    <property type="protein sequence ID" value="KAG0655595.1"/>
    <property type="molecule type" value="Genomic_DNA"/>
</dbReference>
<dbReference type="PIRSF" id="PIRSF032184">
    <property type="entry name" value="ATPase_V1_H"/>
    <property type="match status" value="1"/>
</dbReference>
<dbReference type="InterPro" id="IPR011987">
    <property type="entry name" value="ATPase_V1-cplx_hsu_C"/>
</dbReference>
<dbReference type="GO" id="GO:0000329">
    <property type="term" value="C:fungal-type vacuole membrane"/>
    <property type="evidence" value="ECO:0007669"/>
    <property type="project" value="TreeGrafter"/>
</dbReference>
<feature type="compositionally biased region" description="Low complexity" evidence="6">
    <location>
        <begin position="40"/>
        <end position="53"/>
    </location>
</feature>
<accession>A0A9P6VTW4</accession>
<keyword evidence="9" id="KW-1185">Reference proteome</keyword>
<gene>
    <name evidence="8" type="primary">VMA13</name>
    <name evidence="8" type="ORF">C6P46_000819</name>
</gene>
<evidence type="ECO:0000256" key="6">
    <source>
        <dbReference type="SAM" id="MobiDB-lite"/>
    </source>
</evidence>
<evidence type="ECO:0000313" key="8">
    <source>
        <dbReference type="EMBL" id="KAG0655595.1"/>
    </source>
</evidence>
<name>A0A9P6VTW4_RHOMI</name>
<evidence type="ECO:0000256" key="5">
    <source>
        <dbReference type="PIRNR" id="PIRNR032184"/>
    </source>
</evidence>
<protein>
    <recommendedName>
        <fullName evidence="5">V-type proton ATPase subunit H</fullName>
    </recommendedName>
</protein>
<comment type="subunit">
    <text evidence="5">V-ATPase is a heteromultimeric enzyme made up of two complexes: the ATP-hydrolytic V1 complex and the proton translocation V0 complex.</text>
</comment>
<evidence type="ECO:0000256" key="1">
    <source>
        <dbReference type="ARBA" id="ARBA00008613"/>
    </source>
</evidence>
<dbReference type="GO" id="GO:0046961">
    <property type="term" value="F:proton-transporting ATPase activity, rotational mechanism"/>
    <property type="evidence" value="ECO:0007669"/>
    <property type="project" value="UniProtKB-UniRule"/>
</dbReference>
<keyword evidence="4 5" id="KW-0406">Ion transport</keyword>
<dbReference type="GO" id="GO:0000221">
    <property type="term" value="C:vacuolar proton-transporting V-type ATPase, V1 domain"/>
    <property type="evidence" value="ECO:0007669"/>
    <property type="project" value="UniProtKB-UniRule"/>
</dbReference>
<dbReference type="Gene3D" id="1.25.40.150">
    <property type="entry name" value="V-type ATPase, subunit H, C-terminal domain"/>
    <property type="match status" value="1"/>
</dbReference>
<keyword evidence="2 5" id="KW-0813">Transport</keyword>
<evidence type="ECO:0000256" key="2">
    <source>
        <dbReference type="ARBA" id="ARBA00022448"/>
    </source>
</evidence>
<dbReference type="OrthoDB" id="10263554at2759"/>
<dbReference type="InterPro" id="IPR016024">
    <property type="entry name" value="ARM-type_fold"/>
</dbReference>
<dbReference type="InterPro" id="IPR038497">
    <property type="entry name" value="ATPase_V1-cplx_hsu_C_sf"/>
</dbReference>
<dbReference type="PANTHER" id="PTHR10698:SF0">
    <property type="entry name" value="V-TYPE PROTON ATPASE SUBUNIT H"/>
    <property type="match status" value="1"/>
</dbReference>
<dbReference type="AlphaFoldDB" id="A0A9P6VTW4"/>
<evidence type="ECO:0000313" key="9">
    <source>
        <dbReference type="Proteomes" id="UP000777482"/>
    </source>
</evidence>
<organism evidence="8 9">
    <name type="scientific">Rhodotorula mucilaginosa</name>
    <name type="common">Yeast</name>
    <name type="synonym">Rhodotorula rubra</name>
    <dbReference type="NCBI Taxonomy" id="5537"/>
    <lineage>
        <taxon>Eukaryota</taxon>
        <taxon>Fungi</taxon>
        <taxon>Dikarya</taxon>
        <taxon>Basidiomycota</taxon>
        <taxon>Pucciniomycotina</taxon>
        <taxon>Microbotryomycetes</taxon>
        <taxon>Sporidiobolales</taxon>
        <taxon>Sporidiobolaceae</taxon>
        <taxon>Rhodotorula</taxon>
    </lineage>
</organism>
<proteinExistence type="inferred from homology"/>
<evidence type="ECO:0000256" key="3">
    <source>
        <dbReference type="ARBA" id="ARBA00022781"/>
    </source>
</evidence>
<dbReference type="Pfam" id="PF03224">
    <property type="entry name" value="V-ATPase_H_N"/>
    <property type="match status" value="1"/>
</dbReference>
<comment type="caution">
    <text evidence="8">The sequence shown here is derived from an EMBL/GenBank/DDBJ whole genome shotgun (WGS) entry which is preliminary data.</text>
</comment>
<dbReference type="InterPro" id="IPR011989">
    <property type="entry name" value="ARM-like"/>
</dbReference>
<comment type="similarity">
    <text evidence="1 5">Belongs to the V-ATPase H subunit family.</text>
</comment>
<evidence type="ECO:0000259" key="7">
    <source>
        <dbReference type="Pfam" id="PF11698"/>
    </source>
</evidence>